<evidence type="ECO:0000313" key="6">
    <source>
        <dbReference type="Proteomes" id="UP001201873"/>
    </source>
</evidence>
<dbReference type="CDD" id="cd18876">
    <property type="entry name" value="NUDIX_Hydrolase"/>
    <property type="match status" value="1"/>
</dbReference>
<dbReference type="PROSITE" id="PS51462">
    <property type="entry name" value="NUDIX"/>
    <property type="match status" value="1"/>
</dbReference>
<accession>A0ABT0JZ10</accession>
<evidence type="ECO:0000259" key="4">
    <source>
        <dbReference type="PROSITE" id="PS51462"/>
    </source>
</evidence>
<dbReference type="InterPro" id="IPR000086">
    <property type="entry name" value="NUDIX_hydrolase_dom"/>
</dbReference>
<reference evidence="5 6" key="1">
    <citation type="submission" date="2022-04" db="EMBL/GenBank/DDBJ databases">
        <title>Genome diversity in the genus Frankia.</title>
        <authorList>
            <person name="Carlos-Shanley C."/>
            <person name="Hahn D."/>
        </authorList>
    </citation>
    <scope>NUCLEOTIDE SEQUENCE [LARGE SCALE GENOMIC DNA]</scope>
    <source>
        <strain evidence="5 6">Ag45/Mut15</strain>
    </source>
</reference>
<name>A0ABT0JZ10_9ACTN</name>
<dbReference type="InterPro" id="IPR015797">
    <property type="entry name" value="NUDIX_hydrolase-like_dom_sf"/>
</dbReference>
<comment type="cofactor">
    <cofactor evidence="1">
        <name>Mg(2+)</name>
        <dbReference type="ChEBI" id="CHEBI:18420"/>
    </cofactor>
</comment>
<proteinExistence type="predicted"/>
<evidence type="ECO:0000256" key="1">
    <source>
        <dbReference type="ARBA" id="ARBA00001946"/>
    </source>
</evidence>
<dbReference type="GO" id="GO:0016787">
    <property type="term" value="F:hydrolase activity"/>
    <property type="evidence" value="ECO:0007669"/>
    <property type="project" value="UniProtKB-KW"/>
</dbReference>
<dbReference type="Gene3D" id="3.90.79.10">
    <property type="entry name" value="Nucleoside Triphosphate Pyrophosphohydrolase"/>
    <property type="match status" value="1"/>
</dbReference>
<dbReference type="PANTHER" id="PTHR43046">
    <property type="entry name" value="GDP-MANNOSE MANNOSYL HYDROLASE"/>
    <property type="match status" value="1"/>
</dbReference>
<dbReference type="Pfam" id="PF00293">
    <property type="entry name" value="NUDIX"/>
    <property type="match status" value="1"/>
</dbReference>
<dbReference type="Proteomes" id="UP001201873">
    <property type="component" value="Unassembled WGS sequence"/>
</dbReference>
<dbReference type="RefSeq" id="WP_248825041.1">
    <property type="nucleotide sequence ID" value="NZ_JALKFT010000011.1"/>
</dbReference>
<protein>
    <submittedName>
        <fullName evidence="5">NUDIX hydrolase</fullName>
    </submittedName>
</protein>
<feature type="domain" description="Nudix hydrolase" evidence="4">
    <location>
        <begin position="18"/>
        <end position="147"/>
    </location>
</feature>
<evidence type="ECO:0000256" key="3">
    <source>
        <dbReference type="ARBA" id="ARBA00022842"/>
    </source>
</evidence>
<keyword evidence="3" id="KW-0460">Magnesium</keyword>
<comment type="caution">
    <text evidence="5">The sequence shown here is derived from an EMBL/GenBank/DDBJ whole genome shotgun (WGS) entry which is preliminary data.</text>
</comment>
<evidence type="ECO:0000313" key="5">
    <source>
        <dbReference type="EMBL" id="MCK9876780.1"/>
    </source>
</evidence>
<keyword evidence="6" id="KW-1185">Reference proteome</keyword>
<organism evidence="5 6">
    <name type="scientific">Frankia umida</name>
    <dbReference type="NCBI Taxonomy" id="573489"/>
    <lineage>
        <taxon>Bacteria</taxon>
        <taxon>Bacillati</taxon>
        <taxon>Actinomycetota</taxon>
        <taxon>Actinomycetes</taxon>
        <taxon>Frankiales</taxon>
        <taxon>Frankiaceae</taxon>
        <taxon>Frankia</taxon>
    </lineage>
</organism>
<gene>
    <name evidence="5" type="ORF">MXD59_13490</name>
</gene>
<dbReference type="EMBL" id="JALKFT010000011">
    <property type="protein sequence ID" value="MCK9876780.1"/>
    <property type="molecule type" value="Genomic_DNA"/>
</dbReference>
<keyword evidence="2 5" id="KW-0378">Hydrolase</keyword>
<evidence type="ECO:0000256" key="2">
    <source>
        <dbReference type="ARBA" id="ARBA00022801"/>
    </source>
</evidence>
<sequence>MTTPDAAAQLAWQRGLPRKRMNAACLLVDGHSRVLLVKPTYRPGWDLPGGVVEQDESPYAAARREVGEELALDRVPGRLLAVDWVPPSPLRTEGLALVFDGGLLTDDAAARIRLPADELADWTLVPEENLSDFAQPHIARRLHACLAALRAGSSLFLADGLPPG</sequence>
<dbReference type="SUPFAM" id="SSF55811">
    <property type="entry name" value="Nudix"/>
    <property type="match status" value="1"/>
</dbReference>
<dbReference type="PANTHER" id="PTHR43046:SF12">
    <property type="entry name" value="GDP-MANNOSE MANNOSYL HYDROLASE"/>
    <property type="match status" value="1"/>
</dbReference>